<comment type="caution">
    <text evidence="1">The sequence shown here is derived from an EMBL/GenBank/DDBJ whole genome shotgun (WGS) entry which is preliminary data.</text>
</comment>
<evidence type="ECO:0000313" key="1">
    <source>
        <dbReference type="EMBL" id="TDH66774.1"/>
    </source>
</evidence>
<gene>
    <name evidence="1" type="ORF">CCR75_003353</name>
</gene>
<dbReference type="EMBL" id="SHOA02000014">
    <property type="protein sequence ID" value="TDH66774.1"/>
    <property type="molecule type" value="Genomic_DNA"/>
</dbReference>
<evidence type="ECO:0000313" key="2">
    <source>
        <dbReference type="Proteomes" id="UP000294530"/>
    </source>
</evidence>
<dbReference type="RefSeq" id="XP_067816273.1">
    <property type="nucleotide sequence ID" value="XM_067961450.1"/>
</dbReference>
<dbReference type="OrthoDB" id="103374at2759"/>
<sequence length="100" mass="11231">MNNVYDLHGSRLTNYADAELNVTAEIREHVASQGVILGIGAIVNHRVDTASHEWQLFATWRGLEEIENSLKLFLAICVMFQHLLNAMLGTGVPLSYLNFF</sequence>
<dbReference type="AlphaFoldDB" id="A0A976FHQ9"/>
<reference evidence="1 2" key="1">
    <citation type="journal article" date="2021" name="Genome Biol.">
        <title>AFLAP: assembly-free linkage analysis pipeline using k-mers from genome sequencing data.</title>
        <authorList>
            <person name="Fletcher K."/>
            <person name="Zhang L."/>
            <person name="Gil J."/>
            <person name="Han R."/>
            <person name="Cavanaugh K."/>
            <person name="Michelmore R."/>
        </authorList>
    </citation>
    <scope>NUCLEOTIDE SEQUENCE [LARGE SCALE GENOMIC DNA]</scope>
    <source>
        <strain evidence="1 2">SF5</strain>
    </source>
</reference>
<dbReference type="KEGG" id="blac:94347121"/>
<organism evidence="1 2">
    <name type="scientific">Bremia lactucae</name>
    <name type="common">Lettuce downy mildew</name>
    <dbReference type="NCBI Taxonomy" id="4779"/>
    <lineage>
        <taxon>Eukaryota</taxon>
        <taxon>Sar</taxon>
        <taxon>Stramenopiles</taxon>
        <taxon>Oomycota</taxon>
        <taxon>Peronosporomycetes</taxon>
        <taxon>Peronosporales</taxon>
        <taxon>Peronosporaceae</taxon>
        <taxon>Bremia</taxon>
    </lineage>
</organism>
<proteinExistence type="predicted"/>
<dbReference type="Proteomes" id="UP000294530">
    <property type="component" value="Unassembled WGS sequence"/>
</dbReference>
<dbReference type="GeneID" id="94347121"/>
<keyword evidence="2" id="KW-1185">Reference proteome</keyword>
<accession>A0A976FHQ9</accession>
<name>A0A976FHQ9_BRELC</name>
<protein>
    <submittedName>
        <fullName evidence="1">Uncharacterized protein</fullName>
    </submittedName>
</protein>